<dbReference type="Proteomes" id="UP000009319">
    <property type="component" value="Unassembled WGS sequence"/>
</dbReference>
<organism evidence="1 2">
    <name type="scientific">Rhizobium mesoamericanum STM3625</name>
    <dbReference type="NCBI Taxonomy" id="1211777"/>
    <lineage>
        <taxon>Bacteria</taxon>
        <taxon>Pseudomonadati</taxon>
        <taxon>Pseudomonadota</taxon>
        <taxon>Alphaproteobacteria</taxon>
        <taxon>Hyphomicrobiales</taxon>
        <taxon>Rhizobiaceae</taxon>
        <taxon>Rhizobium/Agrobacterium group</taxon>
        <taxon>Rhizobium</taxon>
    </lineage>
</organism>
<reference evidence="1 2" key="1">
    <citation type="journal article" date="2013" name="Genome Announc.">
        <title>Draft Genome Sequence of Rhizobium mesoamericanum STM3625, a Nitrogen-Fixing Symbiont of Mimosa pudica Isolated in French Guiana (South America).</title>
        <authorList>
            <person name="Moulin L."/>
            <person name="Mornico D."/>
            <person name="Melkonian R."/>
            <person name="Klonowska A."/>
        </authorList>
    </citation>
    <scope>NUCLEOTIDE SEQUENCE [LARGE SCALE GENOMIC DNA]</scope>
    <source>
        <strain evidence="1 2">STM3625</strain>
    </source>
</reference>
<dbReference type="EMBL" id="CANI01000042">
    <property type="protein sequence ID" value="CCM78991.1"/>
    <property type="molecule type" value="Genomic_DNA"/>
</dbReference>
<protein>
    <submittedName>
        <fullName evidence="1">Uncharacterized protein</fullName>
    </submittedName>
</protein>
<accession>K0PQR3</accession>
<sequence>MFEIVSTSWTGIRHAERAIFDAGQIRERRCKLLPLKGSPAMNEAFVVLAPIRLSTQSTLHSHNRAAKLKGILVSQAMTEMDSQGPRCCANGPLYQVFGSPSHGICTDFANAYLGPIIKISNSRGGTGDIDTIPVF</sequence>
<dbReference type="HOGENOM" id="CLU_1884101_0_0_5"/>
<dbReference type="AlphaFoldDB" id="K0PQR3"/>
<evidence type="ECO:0000313" key="1">
    <source>
        <dbReference type="EMBL" id="CCM78991.1"/>
    </source>
</evidence>
<keyword evidence="2" id="KW-1185">Reference proteome</keyword>
<proteinExistence type="predicted"/>
<evidence type="ECO:0000313" key="2">
    <source>
        <dbReference type="Proteomes" id="UP000009319"/>
    </source>
</evidence>
<gene>
    <name evidence="1" type="ORF">BN77_p10229</name>
</gene>
<comment type="caution">
    <text evidence="1">The sequence shown here is derived from an EMBL/GenBank/DDBJ whole genome shotgun (WGS) entry which is preliminary data.</text>
</comment>
<name>K0PQR3_9HYPH</name>